<sequence length="70" mass="7296">MTRASSIYAGAGIYAVMRHADAAGIDYGEASASANAALVVLRRDSRHSRSSVADRSAVDPFPRAAAMLSQ</sequence>
<evidence type="ECO:0000313" key="1">
    <source>
        <dbReference type="EMBL" id="TBU30124.1"/>
    </source>
</evidence>
<gene>
    <name evidence="1" type="ORF">BD311DRAFT_240981</name>
</gene>
<dbReference type="Proteomes" id="UP000292957">
    <property type="component" value="Unassembled WGS sequence"/>
</dbReference>
<accession>A0A4Q9MQQ3</accession>
<proteinExistence type="predicted"/>
<feature type="non-terminal residue" evidence="1">
    <location>
        <position position="70"/>
    </location>
</feature>
<protein>
    <submittedName>
        <fullName evidence="1">Uncharacterized protein</fullName>
    </submittedName>
</protein>
<dbReference type="EMBL" id="ML143408">
    <property type="protein sequence ID" value="TBU30124.1"/>
    <property type="molecule type" value="Genomic_DNA"/>
</dbReference>
<dbReference type="AlphaFoldDB" id="A0A4Q9MQQ3"/>
<name>A0A4Q9MQQ3_9APHY</name>
<organism evidence="1">
    <name type="scientific">Dichomitus squalens</name>
    <dbReference type="NCBI Taxonomy" id="114155"/>
    <lineage>
        <taxon>Eukaryota</taxon>
        <taxon>Fungi</taxon>
        <taxon>Dikarya</taxon>
        <taxon>Basidiomycota</taxon>
        <taxon>Agaricomycotina</taxon>
        <taxon>Agaricomycetes</taxon>
        <taxon>Polyporales</taxon>
        <taxon>Polyporaceae</taxon>
        <taxon>Dichomitus</taxon>
    </lineage>
</organism>
<reference evidence="1" key="1">
    <citation type="submission" date="2019-01" db="EMBL/GenBank/DDBJ databases">
        <title>Draft genome sequences of three monokaryotic isolates of the white-rot basidiomycete fungus Dichomitus squalens.</title>
        <authorList>
            <consortium name="DOE Joint Genome Institute"/>
            <person name="Lopez S.C."/>
            <person name="Andreopoulos B."/>
            <person name="Pangilinan J."/>
            <person name="Lipzen A."/>
            <person name="Riley R."/>
            <person name="Ahrendt S."/>
            <person name="Ng V."/>
            <person name="Barry K."/>
            <person name="Daum C."/>
            <person name="Grigoriev I.V."/>
            <person name="Hilden K.S."/>
            <person name="Makela M.R."/>
            <person name="de Vries R.P."/>
        </authorList>
    </citation>
    <scope>NUCLEOTIDE SEQUENCE [LARGE SCALE GENOMIC DNA]</scope>
    <source>
        <strain evidence="1">OM18370.1</strain>
    </source>
</reference>